<dbReference type="OrthoDB" id="337992at2"/>
<sequence>MAVVKIALYQKNIHKKLSAQEIQKIADTKAHFFLLPSGFPYFFQATDAKESAAHAKEYQDHVIEISESYPGVILGGSHIRKSEDGSLLNSCPIIQSMVLVDFYDQKWFSSPRGKGLTKGDSESIFIMGGLRFGILLAEEIMEESLWEEFKREGLELIFHLGNQDSNVSYEDDLAFYADLSRKHGLQIIRVCGVSDSLKGRSLYATPSGINWKVGKTEESSDVLKTLSVNLRSTFFL</sequence>
<comment type="caution">
    <text evidence="1">The sequence shown here is derived from an EMBL/GenBank/DDBJ whole genome shotgun (WGS) entry which is preliminary data.</text>
</comment>
<keyword evidence="2" id="KW-1185">Reference proteome</keyword>
<protein>
    <recommendedName>
        <fullName evidence="3">Amidohydrolase</fullName>
    </recommendedName>
</protein>
<organism evidence="1 2">
    <name type="scientific">Leptospira ryugenii</name>
    <dbReference type="NCBI Taxonomy" id="1917863"/>
    <lineage>
        <taxon>Bacteria</taxon>
        <taxon>Pseudomonadati</taxon>
        <taxon>Spirochaetota</taxon>
        <taxon>Spirochaetia</taxon>
        <taxon>Leptospirales</taxon>
        <taxon>Leptospiraceae</taxon>
        <taxon>Leptospira</taxon>
    </lineage>
</organism>
<accession>A0A2P2DWY2</accession>
<evidence type="ECO:0000313" key="1">
    <source>
        <dbReference type="EMBL" id="GBF49137.1"/>
    </source>
</evidence>
<reference evidence="1 2" key="1">
    <citation type="submission" date="2018-02" db="EMBL/GenBank/DDBJ databases">
        <title>Novel Leptospira species isolated from soil and water in Japan.</title>
        <authorList>
            <person name="Nakao R."/>
            <person name="Masuzawa T."/>
        </authorList>
    </citation>
    <scope>NUCLEOTIDE SEQUENCE [LARGE SCALE GENOMIC DNA]</scope>
    <source>
        <strain evidence="1 2">YH101</strain>
    </source>
</reference>
<evidence type="ECO:0000313" key="2">
    <source>
        <dbReference type="Proteomes" id="UP000245133"/>
    </source>
</evidence>
<name>A0A2P2DWY2_9LEPT</name>
<dbReference type="Proteomes" id="UP000245133">
    <property type="component" value="Unassembled WGS sequence"/>
</dbReference>
<dbReference type="EMBL" id="BFBB01000002">
    <property type="protein sequence ID" value="GBF49137.1"/>
    <property type="molecule type" value="Genomic_DNA"/>
</dbReference>
<dbReference type="Gene3D" id="3.60.110.10">
    <property type="entry name" value="Carbon-nitrogen hydrolase"/>
    <property type="match status" value="1"/>
</dbReference>
<dbReference type="AlphaFoldDB" id="A0A2P2DWY2"/>
<dbReference type="RefSeq" id="WP_108973644.1">
    <property type="nucleotide sequence ID" value="NZ_BFBB01000002.1"/>
</dbReference>
<dbReference type="SUPFAM" id="SSF56317">
    <property type="entry name" value="Carbon-nitrogen hydrolase"/>
    <property type="match status" value="1"/>
</dbReference>
<dbReference type="InterPro" id="IPR036526">
    <property type="entry name" value="C-N_Hydrolase_sf"/>
</dbReference>
<evidence type="ECO:0008006" key="3">
    <source>
        <dbReference type="Google" id="ProtNLM"/>
    </source>
</evidence>
<proteinExistence type="predicted"/>
<gene>
    <name evidence="1" type="ORF">LPTSP4_06470</name>
</gene>